<accession>A0A0A2C8R9</accession>
<keyword evidence="2 5" id="KW-0378">Hydrolase</keyword>
<feature type="binding site" evidence="3">
    <location>
        <position position="362"/>
    </location>
    <ligand>
        <name>Mn(2+)</name>
        <dbReference type="ChEBI" id="CHEBI:29035"/>
        <label>2</label>
    </ligand>
</feature>
<proteinExistence type="inferred from homology"/>
<comment type="cofactor">
    <cofactor evidence="3">
        <name>Mn(2+)</name>
        <dbReference type="ChEBI" id="CHEBI:29035"/>
    </cofactor>
    <text evidence="3">The Mn(2+) ion enhances activity.</text>
</comment>
<dbReference type="Pfam" id="PF01546">
    <property type="entry name" value="Peptidase_M20"/>
    <property type="match status" value="1"/>
</dbReference>
<dbReference type="EMBL" id="JNAX01000004">
    <property type="protein sequence ID" value="KGG21927.1"/>
    <property type="molecule type" value="Genomic_DNA"/>
</dbReference>
<dbReference type="PANTHER" id="PTHR11014:SF63">
    <property type="entry name" value="METALLOPEPTIDASE, PUTATIVE (AFU_ORTHOLOGUE AFUA_6G09600)-RELATED"/>
    <property type="match status" value="1"/>
</dbReference>
<dbReference type="PIRSF" id="PIRSF005962">
    <property type="entry name" value="Pept_M20D_amidohydro"/>
    <property type="match status" value="1"/>
</dbReference>
<comment type="caution">
    <text evidence="5">The sequence shown here is derived from an EMBL/GenBank/DDBJ whole genome shotgun (WGS) entry which is preliminary data.</text>
</comment>
<comment type="similarity">
    <text evidence="1">Belongs to the peptidase M20 family.</text>
</comment>
<feature type="domain" description="Peptidase M20 dimerisation" evidence="4">
    <location>
        <begin position="187"/>
        <end position="283"/>
    </location>
</feature>
<evidence type="ECO:0000313" key="5">
    <source>
        <dbReference type="EMBL" id="KGG21927.1"/>
    </source>
</evidence>
<dbReference type="Pfam" id="PF07687">
    <property type="entry name" value="M20_dimer"/>
    <property type="match status" value="1"/>
</dbReference>
<dbReference type="Proteomes" id="UP000030392">
    <property type="component" value="Unassembled WGS sequence"/>
</dbReference>
<dbReference type="SUPFAM" id="SSF53187">
    <property type="entry name" value="Zn-dependent exopeptidases"/>
    <property type="match status" value="1"/>
</dbReference>
<evidence type="ECO:0000313" key="6">
    <source>
        <dbReference type="Proteomes" id="UP000030392"/>
    </source>
</evidence>
<dbReference type="GO" id="GO:0009014">
    <property type="term" value="F:succinyl-diaminopimelate desuccinylase activity"/>
    <property type="evidence" value="ECO:0007669"/>
    <property type="project" value="UniProtKB-EC"/>
</dbReference>
<feature type="binding site" evidence="3">
    <location>
        <position position="105"/>
    </location>
    <ligand>
        <name>Mn(2+)</name>
        <dbReference type="ChEBI" id="CHEBI:29035"/>
        <label>2</label>
    </ligand>
</feature>
<keyword evidence="3" id="KW-0464">Manganese</keyword>
<sequence>MKDLGKKIDVLTKDILLDLIQLRRHLHAHPELSGQEYQTAALVAGELRKSGWEVKEAVGKTGVVAEMGNKSGPIVGLRVDMDALPIEERTGLEYSSSIQGLMHACGHDLHTCIGLGVAKVLAKNKFTNSRIRIIFQPAEEIAQGANWMRAEKVLEGVQALFGVHVYPDLSVGKIGIRTGTFTAAAGELEIEIIGDGGHGARPHEGIDSIWISAKVISGLQEAISRRLDALKPVVISFGKISGGNAFNVIAERVKLLGTVRCLDSNLYEKLPQWIEKIVQNIASTYGGKANIKFKSIAPPVYNDPELTSLLSTCAKNFMDEENIVYLENPSLGAEDFAFFLQDVPGTMFRLGVAGNKGCAPLHSGNFSLDERSLELGIKILSQTLVMASKTLQDI</sequence>
<dbReference type="Gene3D" id="3.40.630.10">
    <property type="entry name" value="Zn peptidases"/>
    <property type="match status" value="1"/>
</dbReference>
<evidence type="ECO:0000256" key="3">
    <source>
        <dbReference type="PIRSR" id="PIRSR005962-1"/>
    </source>
</evidence>
<dbReference type="FunFam" id="3.30.70.360:FF:000014">
    <property type="entry name" value="N-acyl-L-amino acid amidohydrolase"/>
    <property type="match status" value="1"/>
</dbReference>
<dbReference type="GO" id="GO:0046872">
    <property type="term" value="F:metal ion binding"/>
    <property type="evidence" value="ECO:0007669"/>
    <property type="project" value="UniProtKB-KW"/>
</dbReference>
<dbReference type="EC" id="3.5.1.18" evidence="5"/>
<dbReference type="PANTHER" id="PTHR11014">
    <property type="entry name" value="PEPTIDASE M20 FAMILY MEMBER"/>
    <property type="match status" value="1"/>
</dbReference>
<reference evidence="6" key="1">
    <citation type="journal article" date="2014" name="Sci. Data">
        <title>Genomes of diverse isolates of the marine cyanobacterium Prochlorococcus.</title>
        <authorList>
            <person name="Biller S."/>
            <person name="Berube P."/>
            <person name="Thompson J."/>
            <person name="Kelly L."/>
            <person name="Roggensack S."/>
            <person name="Awad L."/>
            <person name="Roache-Johnson K."/>
            <person name="Ding H."/>
            <person name="Giovannoni S.J."/>
            <person name="Moore L.R."/>
            <person name="Chisholm S.W."/>
        </authorList>
    </citation>
    <scope>NUCLEOTIDE SEQUENCE [LARGE SCALE GENOMIC DNA]</scope>
    <source>
        <strain evidence="6">PAC1</strain>
    </source>
</reference>
<dbReference type="InterPro" id="IPR036264">
    <property type="entry name" value="Bact_exopeptidase_dim_dom"/>
</dbReference>
<dbReference type="InterPro" id="IPR017439">
    <property type="entry name" value="Amidohydrolase"/>
</dbReference>
<protein>
    <submittedName>
        <fullName evidence="5">N-acetyl-L,L-diaminopimelate deacetylase-like</fullName>
        <ecNumber evidence="5">3.5.1.18</ecNumber>
    </submittedName>
</protein>
<feature type="binding site" evidence="3">
    <location>
        <position position="107"/>
    </location>
    <ligand>
        <name>Mn(2+)</name>
        <dbReference type="ChEBI" id="CHEBI:29035"/>
        <label>2</label>
    </ligand>
</feature>
<evidence type="ECO:0000256" key="1">
    <source>
        <dbReference type="ARBA" id="ARBA00006153"/>
    </source>
</evidence>
<dbReference type="NCBIfam" id="TIGR01891">
    <property type="entry name" value="amidohydrolases"/>
    <property type="match status" value="1"/>
</dbReference>
<feature type="binding site" evidence="3">
    <location>
        <position position="140"/>
    </location>
    <ligand>
        <name>Mn(2+)</name>
        <dbReference type="ChEBI" id="CHEBI:29035"/>
        <label>2</label>
    </ligand>
</feature>
<dbReference type="Gene3D" id="3.30.70.360">
    <property type="match status" value="1"/>
</dbReference>
<gene>
    <name evidence="5" type="ORF">EV03_0246</name>
</gene>
<dbReference type="RefSeq" id="WP_036904452.1">
    <property type="nucleotide sequence ID" value="NZ_CP138967.1"/>
</dbReference>
<name>A0A0A2C8R9_PROMR</name>
<dbReference type="InterPro" id="IPR002933">
    <property type="entry name" value="Peptidase_M20"/>
</dbReference>
<feature type="binding site" evidence="3">
    <location>
        <position position="164"/>
    </location>
    <ligand>
        <name>Mn(2+)</name>
        <dbReference type="ChEBI" id="CHEBI:29035"/>
        <label>2</label>
    </ligand>
</feature>
<keyword evidence="3" id="KW-0479">Metal-binding</keyword>
<evidence type="ECO:0000256" key="2">
    <source>
        <dbReference type="ARBA" id="ARBA00022801"/>
    </source>
</evidence>
<dbReference type="SUPFAM" id="SSF55031">
    <property type="entry name" value="Bacterial exopeptidase dimerisation domain"/>
    <property type="match status" value="1"/>
</dbReference>
<dbReference type="InterPro" id="IPR011650">
    <property type="entry name" value="Peptidase_M20_dimer"/>
</dbReference>
<organism evidence="5 6">
    <name type="scientific">Prochlorococcus marinus str. PAC1</name>
    <dbReference type="NCBI Taxonomy" id="59924"/>
    <lineage>
        <taxon>Bacteria</taxon>
        <taxon>Bacillati</taxon>
        <taxon>Cyanobacteriota</taxon>
        <taxon>Cyanophyceae</taxon>
        <taxon>Synechococcales</taxon>
        <taxon>Prochlorococcaceae</taxon>
        <taxon>Prochlorococcus</taxon>
    </lineage>
</organism>
<dbReference type="AlphaFoldDB" id="A0A0A2C8R9"/>
<evidence type="ECO:0000259" key="4">
    <source>
        <dbReference type="Pfam" id="PF07687"/>
    </source>
</evidence>